<dbReference type="NCBIfam" id="TIGR00589">
    <property type="entry name" value="ogt"/>
    <property type="match status" value="1"/>
</dbReference>
<evidence type="ECO:0000313" key="9">
    <source>
        <dbReference type="Proteomes" id="UP000184105"/>
    </source>
</evidence>
<comment type="catalytic activity">
    <reaction evidence="1">
        <text>a 4-O-methyl-thymidine in DNA + L-cysteinyl-[protein] = a thymidine in DNA + S-methyl-L-cysteinyl-[protein]</text>
        <dbReference type="Rhea" id="RHEA:53428"/>
        <dbReference type="Rhea" id="RHEA-COMP:10131"/>
        <dbReference type="Rhea" id="RHEA-COMP:10132"/>
        <dbReference type="Rhea" id="RHEA-COMP:13555"/>
        <dbReference type="Rhea" id="RHEA-COMP:13556"/>
        <dbReference type="ChEBI" id="CHEBI:29950"/>
        <dbReference type="ChEBI" id="CHEBI:82612"/>
        <dbReference type="ChEBI" id="CHEBI:137386"/>
        <dbReference type="ChEBI" id="CHEBI:137387"/>
        <dbReference type="EC" id="2.1.1.63"/>
    </reaction>
</comment>
<keyword evidence="5" id="KW-0234">DNA repair</keyword>
<dbReference type="InterPro" id="IPR014048">
    <property type="entry name" value="MethylDNA_cys_MeTrfase_DNA-bd"/>
</dbReference>
<dbReference type="PANTHER" id="PTHR42942">
    <property type="entry name" value="6-O-METHYLGUANINE DNA METHYLTRANSFERASE"/>
    <property type="match status" value="1"/>
</dbReference>
<accession>A0AAX2F324</accession>
<comment type="catalytic activity">
    <reaction evidence="6">
        <text>a 6-O-methyl-2'-deoxyguanosine in DNA + L-cysteinyl-[protein] = S-methyl-L-cysteinyl-[protein] + a 2'-deoxyguanosine in DNA</text>
        <dbReference type="Rhea" id="RHEA:24000"/>
        <dbReference type="Rhea" id="RHEA-COMP:10131"/>
        <dbReference type="Rhea" id="RHEA-COMP:10132"/>
        <dbReference type="Rhea" id="RHEA-COMP:11367"/>
        <dbReference type="Rhea" id="RHEA-COMP:11368"/>
        <dbReference type="ChEBI" id="CHEBI:29950"/>
        <dbReference type="ChEBI" id="CHEBI:82612"/>
        <dbReference type="ChEBI" id="CHEBI:85445"/>
        <dbReference type="ChEBI" id="CHEBI:85448"/>
        <dbReference type="EC" id="2.1.1.63"/>
    </reaction>
</comment>
<sequence>MLGNEVFGLTLSKFAYSLIILVQRRKMSVIIDEFRKEVYEIVSSIPRGRVLSYGQIAWLIGYPRHARLVGKMLRDATGTEALPCHRVVNSSGCMAPCWPEQRRLLEKEGITFRSNGSVDMKRWQWRLEE</sequence>
<dbReference type="SUPFAM" id="SSF46767">
    <property type="entry name" value="Methylated DNA-protein cysteine methyltransferase, C-terminal domain"/>
    <property type="match status" value="1"/>
</dbReference>
<evidence type="ECO:0000256" key="2">
    <source>
        <dbReference type="ARBA" id="ARBA00022603"/>
    </source>
</evidence>
<evidence type="ECO:0000256" key="3">
    <source>
        <dbReference type="ARBA" id="ARBA00022679"/>
    </source>
</evidence>
<dbReference type="InterPro" id="IPR036217">
    <property type="entry name" value="MethylDNA_cys_MeTrfase_DNAb"/>
</dbReference>
<keyword evidence="4" id="KW-0227">DNA damage</keyword>
<dbReference type="Gene3D" id="1.10.10.10">
    <property type="entry name" value="Winged helix-like DNA-binding domain superfamily/Winged helix DNA-binding domain"/>
    <property type="match status" value="1"/>
</dbReference>
<dbReference type="InterPro" id="IPR001497">
    <property type="entry name" value="MethylDNA_cys_MeTrfase_AS"/>
</dbReference>
<keyword evidence="2 8" id="KW-0489">Methyltransferase</keyword>
<evidence type="ECO:0000256" key="5">
    <source>
        <dbReference type="ARBA" id="ARBA00023204"/>
    </source>
</evidence>
<dbReference type="PROSITE" id="PS00374">
    <property type="entry name" value="MGMT"/>
    <property type="match status" value="1"/>
</dbReference>
<dbReference type="EMBL" id="FQWA01000006">
    <property type="protein sequence ID" value="SHF71414.1"/>
    <property type="molecule type" value="Genomic_DNA"/>
</dbReference>
<organism evidence="8 9">
    <name type="scientific">Prevotella scopos JCM 17725</name>
    <dbReference type="NCBI Taxonomy" id="1236518"/>
    <lineage>
        <taxon>Bacteria</taxon>
        <taxon>Pseudomonadati</taxon>
        <taxon>Bacteroidota</taxon>
        <taxon>Bacteroidia</taxon>
        <taxon>Bacteroidales</taxon>
        <taxon>Prevotellaceae</taxon>
        <taxon>Prevotella</taxon>
    </lineage>
</organism>
<name>A0AAX2F324_9BACT</name>
<dbReference type="InterPro" id="IPR036388">
    <property type="entry name" value="WH-like_DNA-bd_sf"/>
</dbReference>
<keyword evidence="9" id="KW-1185">Reference proteome</keyword>
<dbReference type="AlphaFoldDB" id="A0AAX2F324"/>
<keyword evidence="3" id="KW-0808">Transferase</keyword>
<feature type="domain" description="Methylated-DNA-[protein]-cysteine S-methyltransferase DNA binding" evidence="7">
    <location>
        <begin position="33"/>
        <end position="110"/>
    </location>
</feature>
<protein>
    <submittedName>
        <fullName evidence="8">Methylated-DNA-protein-cysteine methyltransferase related protein</fullName>
    </submittedName>
</protein>
<dbReference type="CDD" id="cd06445">
    <property type="entry name" value="ATase"/>
    <property type="match status" value="1"/>
</dbReference>
<evidence type="ECO:0000256" key="1">
    <source>
        <dbReference type="ARBA" id="ARBA00001286"/>
    </source>
</evidence>
<dbReference type="Proteomes" id="UP000184105">
    <property type="component" value="Unassembled WGS sequence"/>
</dbReference>
<dbReference type="GO" id="GO:0003908">
    <property type="term" value="F:methylated-DNA-[protein]-cysteine S-methyltransferase activity"/>
    <property type="evidence" value="ECO:0007669"/>
    <property type="project" value="UniProtKB-EC"/>
</dbReference>
<evidence type="ECO:0000259" key="7">
    <source>
        <dbReference type="Pfam" id="PF01035"/>
    </source>
</evidence>
<dbReference type="InterPro" id="IPR052520">
    <property type="entry name" value="ATL_DNA_repair"/>
</dbReference>
<evidence type="ECO:0000313" key="8">
    <source>
        <dbReference type="EMBL" id="SHF71414.1"/>
    </source>
</evidence>
<evidence type="ECO:0000256" key="6">
    <source>
        <dbReference type="ARBA" id="ARBA00049348"/>
    </source>
</evidence>
<proteinExistence type="predicted"/>
<gene>
    <name evidence="8" type="ORF">SAMN05444364_10670</name>
</gene>
<dbReference type="GO" id="GO:0032259">
    <property type="term" value="P:methylation"/>
    <property type="evidence" value="ECO:0007669"/>
    <property type="project" value="UniProtKB-KW"/>
</dbReference>
<dbReference type="GO" id="GO:0006281">
    <property type="term" value="P:DNA repair"/>
    <property type="evidence" value="ECO:0007669"/>
    <property type="project" value="UniProtKB-KW"/>
</dbReference>
<reference evidence="8 9" key="1">
    <citation type="submission" date="2016-11" db="EMBL/GenBank/DDBJ databases">
        <authorList>
            <person name="Varghese N."/>
            <person name="Submissions S."/>
        </authorList>
    </citation>
    <scope>NUCLEOTIDE SEQUENCE [LARGE SCALE GENOMIC DNA]</scope>
    <source>
        <strain evidence="8 9">DSM 22613</strain>
    </source>
</reference>
<comment type="caution">
    <text evidence="8">The sequence shown here is derived from an EMBL/GenBank/DDBJ whole genome shotgun (WGS) entry which is preliminary data.</text>
</comment>
<dbReference type="PANTHER" id="PTHR42942:SF1">
    <property type="entry name" value="ALKYLTRANSFERASE-LIKE PROTEIN 1"/>
    <property type="match status" value="1"/>
</dbReference>
<evidence type="ECO:0000256" key="4">
    <source>
        <dbReference type="ARBA" id="ARBA00022763"/>
    </source>
</evidence>
<dbReference type="Pfam" id="PF01035">
    <property type="entry name" value="DNA_binding_1"/>
    <property type="match status" value="1"/>
</dbReference>